<comment type="caution">
    <text evidence="4">The sequence shown here is derived from an EMBL/GenBank/DDBJ whole genome shotgun (WGS) entry which is preliminary data.</text>
</comment>
<dbReference type="SUPFAM" id="SSF51735">
    <property type="entry name" value="NAD(P)-binding Rossmann-fold domains"/>
    <property type="match status" value="1"/>
</dbReference>
<keyword evidence="2" id="KW-0812">Transmembrane</keyword>
<dbReference type="InterPro" id="IPR029063">
    <property type="entry name" value="SAM-dependent_MTases_sf"/>
</dbReference>
<name>A0A8J3E7R8_9PROT</name>
<evidence type="ECO:0000313" key="4">
    <source>
        <dbReference type="EMBL" id="GGF48336.1"/>
    </source>
</evidence>
<dbReference type="AlphaFoldDB" id="A0A8J3E7R8"/>
<reference evidence="4" key="1">
    <citation type="journal article" date="2014" name="Int. J. Syst. Evol. Microbiol.">
        <title>Complete genome sequence of Corynebacterium casei LMG S-19264T (=DSM 44701T), isolated from a smear-ripened cheese.</title>
        <authorList>
            <consortium name="US DOE Joint Genome Institute (JGI-PGF)"/>
            <person name="Walter F."/>
            <person name="Albersmeier A."/>
            <person name="Kalinowski J."/>
            <person name="Ruckert C."/>
        </authorList>
    </citation>
    <scope>NUCLEOTIDE SEQUENCE</scope>
    <source>
        <strain evidence="4">CGMCC 1.15725</strain>
    </source>
</reference>
<protein>
    <submittedName>
        <fullName evidence="4">Polysaccharide biosynthesis protein CapD</fullName>
    </submittedName>
</protein>
<dbReference type="EMBL" id="BMJQ01000027">
    <property type="protein sequence ID" value="GGF48336.1"/>
    <property type="molecule type" value="Genomic_DNA"/>
</dbReference>
<feature type="transmembrane region" description="Helical" evidence="2">
    <location>
        <begin position="7"/>
        <end position="30"/>
    </location>
</feature>
<dbReference type="PANTHER" id="PTHR43318">
    <property type="entry name" value="UDP-N-ACETYLGLUCOSAMINE 4,6-DEHYDRATASE"/>
    <property type="match status" value="1"/>
</dbReference>
<feature type="transmembrane region" description="Helical" evidence="2">
    <location>
        <begin position="42"/>
        <end position="63"/>
    </location>
</feature>
<evidence type="ECO:0000256" key="1">
    <source>
        <dbReference type="ARBA" id="ARBA00007430"/>
    </source>
</evidence>
<feature type="transmembrane region" description="Helical" evidence="2">
    <location>
        <begin position="75"/>
        <end position="95"/>
    </location>
</feature>
<dbReference type="RefSeq" id="WP_229744118.1">
    <property type="nucleotide sequence ID" value="NZ_BMJQ01000027.1"/>
</dbReference>
<sequence length="646" mass="70841">MKRINRTFLALVHDALMTALSLLLSLYLRLGADMAALDRTMLLQDMALFTVIVLVFLRLTGLYRGIWRYASLNDLFAIGRAVTVAVLAYTLVLFLSTRLEGQPRSTLVINWFVLIGLLSGPRILYRLFKDGRLDRVFERDAHRRIPVLLVGAGDGAELFVNEMRRDRRSNYDPIGIIAVNEGRVGRTIHRVPVVGTIDQLTGAVEKLTETDRRPQRIILTNDMIDGALISRVVDQASALGIDIARMPRVSELKSGVGDGLEIRPIAIEDLLGRAQRVLDREAMAHLIRGRRVLVTGAGGTIGSELVRQIAALAPSHLTLVDSAEYQLYLIDLDLAENFATLPRTTSLGDVRDRHRLDEIMAEARPELVFHAAAYKHVPMVEANPTEGVLTNVIGTRNLAEACRTAGVAAMVMISTDKAVHPTNVMGASKRLAECICQALDLAGRAGGQKNATRFVTVRFGNVLGSTGSVVPLFRRQLQAGGPLTVTHKDVTRFFMTVREAVELVLQASAVAMSDHPPKGLERGGIFVLEMGESVKIADLARQMIRLAGLVPDRDIKIEYIGLRPGEKLYEELFHEAEPPVKTEADGILLAAPRTADYAVLSRALDEMDEAARGRDTARVLTLLSHLVPELQREAGQMALPAADAAR</sequence>
<feature type="transmembrane region" description="Helical" evidence="2">
    <location>
        <begin position="107"/>
        <end position="125"/>
    </location>
</feature>
<dbReference type="PANTHER" id="PTHR43318:SF1">
    <property type="entry name" value="POLYSACCHARIDE BIOSYNTHESIS PROTEIN EPSC-RELATED"/>
    <property type="match status" value="1"/>
</dbReference>
<evidence type="ECO:0000259" key="3">
    <source>
        <dbReference type="Pfam" id="PF02719"/>
    </source>
</evidence>
<comment type="similarity">
    <text evidence="1">Belongs to the polysaccharide synthase family.</text>
</comment>
<evidence type="ECO:0000313" key="5">
    <source>
        <dbReference type="Proteomes" id="UP000646365"/>
    </source>
</evidence>
<dbReference type="InterPro" id="IPR003869">
    <property type="entry name" value="Polysac_CapD-like"/>
</dbReference>
<dbReference type="SUPFAM" id="SSF53335">
    <property type="entry name" value="S-adenosyl-L-methionine-dependent methyltransferases"/>
    <property type="match status" value="1"/>
</dbReference>
<keyword evidence="2" id="KW-1133">Transmembrane helix</keyword>
<reference evidence="4" key="2">
    <citation type="submission" date="2020-09" db="EMBL/GenBank/DDBJ databases">
        <authorList>
            <person name="Sun Q."/>
            <person name="Zhou Y."/>
        </authorList>
    </citation>
    <scope>NUCLEOTIDE SEQUENCE</scope>
    <source>
        <strain evidence="4">CGMCC 1.15725</strain>
    </source>
</reference>
<dbReference type="Gene3D" id="3.40.50.720">
    <property type="entry name" value="NAD(P)-binding Rossmann-like Domain"/>
    <property type="match status" value="2"/>
</dbReference>
<feature type="domain" description="Polysaccharide biosynthesis protein CapD-like" evidence="3">
    <location>
        <begin position="292"/>
        <end position="589"/>
    </location>
</feature>
<dbReference type="Pfam" id="PF02719">
    <property type="entry name" value="Polysacc_synt_2"/>
    <property type="match status" value="1"/>
</dbReference>
<organism evidence="4 5">
    <name type="scientific">Aliidongia dinghuensis</name>
    <dbReference type="NCBI Taxonomy" id="1867774"/>
    <lineage>
        <taxon>Bacteria</taxon>
        <taxon>Pseudomonadati</taxon>
        <taxon>Pseudomonadota</taxon>
        <taxon>Alphaproteobacteria</taxon>
        <taxon>Rhodospirillales</taxon>
        <taxon>Dongiaceae</taxon>
        <taxon>Aliidongia</taxon>
    </lineage>
</organism>
<gene>
    <name evidence="4" type="ORF">GCM10011611_63460</name>
</gene>
<evidence type="ECO:0000256" key="2">
    <source>
        <dbReference type="SAM" id="Phobius"/>
    </source>
</evidence>
<accession>A0A8J3E7R8</accession>
<dbReference type="CDD" id="cd05237">
    <property type="entry name" value="UDP_invert_4-6DH_SDR_e"/>
    <property type="match status" value="1"/>
</dbReference>
<dbReference type="Pfam" id="PF13727">
    <property type="entry name" value="CoA_binding_3"/>
    <property type="match status" value="1"/>
</dbReference>
<keyword evidence="2" id="KW-0472">Membrane</keyword>
<proteinExistence type="inferred from homology"/>
<dbReference type="InterPro" id="IPR036291">
    <property type="entry name" value="NAD(P)-bd_dom_sf"/>
</dbReference>
<dbReference type="Proteomes" id="UP000646365">
    <property type="component" value="Unassembled WGS sequence"/>
</dbReference>
<keyword evidence="5" id="KW-1185">Reference proteome</keyword>
<dbReference type="InterPro" id="IPR051203">
    <property type="entry name" value="Polysaccharide_Synthase-Rel"/>
</dbReference>